<dbReference type="SMART" id="SM00089">
    <property type="entry name" value="PKD"/>
    <property type="match status" value="5"/>
</dbReference>
<dbReference type="Pfam" id="PF18911">
    <property type="entry name" value="PKD_4"/>
    <property type="match status" value="1"/>
</dbReference>
<reference evidence="2 3" key="1">
    <citation type="submission" date="2019-08" db="EMBL/GenBank/DDBJ databases">
        <authorList>
            <person name="Liang Q."/>
        </authorList>
    </citation>
    <scope>NUCLEOTIDE SEQUENCE [LARGE SCALE GENOMIC DNA]</scope>
    <source>
        <strain evidence="2 3">V1718</strain>
    </source>
</reference>
<dbReference type="RefSeq" id="WP_146962663.1">
    <property type="nucleotide sequence ID" value="NZ_CP042467.1"/>
</dbReference>
<evidence type="ECO:0000313" key="3">
    <source>
        <dbReference type="Proteomes" id="UP000321595"/>
    </source>
</evidence>
<evidence type="ECO:0000313" key="2">
    <source>
        <dbReference type="EMBL" id="QED29430.1"/>
    </source>
</evidence>
<dbReference type="InterPro" id="IPR035986">
    <property type="entry name" value="PKD_dom_sf"/>
</dbReference>
<dbReference type="CDD" id="cd00146">
    <property type="entry name" value="PKD"/>
    <property type="match status" value="1"/>
</dbReference>
<dbReference type="InterPro" id="IPR000601">
    <property type="entry name" value="PKD_dom"/>
</dbReference>
<dbReference type="GO" id="GO:0031410">
    <property type="term" value="C:cytoplasmic vesicle"/>
    <property type="evidence" value="ECO:0007669"/>
    <property type="project" value="TreeGrafter"/>
</dbReference>
<dbReference type="EMBL" id="CP042467">
    <property type="protein sequence ID" value="QED29430.1"/>
    <property type="molecule type" value="Genomic_DNA"/>
</dbReference>
<dbReference type="PANTHER" id="PTHR46182">
    <property type="entry name" value="FI19480P1"/>
    <property type="match status" value="1"/>
</dbReference>
<dbReference type="Pfam" id="PF22352">
    <property type="entry name" value="K319L-like_PKD"/>
    <property type="match status" value="4"/>
</dbReference>
<feature type="domain" description="LTD" evidence="1">
    <location>
        <begin position="499"/>
        <end position="614"/>
    </location>
</feature>
<dbReference type="InterPro" id="IPR001322">
    <property type="entry name" value="Lamin_tail_dom"/>
</dbReference>
<organism evidence="2 3">
    <name type="scientific">Microvenator marinus</name>
    <dbReference type="NCBI Taxonomy" id="2600177"/>
    <lineage>
        <taxon>Bacteria</taxon>
        <taxon>Deltaproteobacteria</taxon>
        <taxon>Bradymonadales</taxon>
        <taxon>Microvenatoraceae</taxon>
        <taxon>Microvenator</taxon>
    </lineage>
</organism>
<gene>
    <name evidence="2" type="ORF">FRD01_19760</name>
</gene>
<dbReference type="SUPFAM" id="SSF74853">
    <property type="entry name" value="Lamin A/C globular tail domain"/>
    <property type="match status" value="1"/>
</dbReference>
<dbReference type="SUPFAM" id="SSF49299">
    <property type="entry name" value="PKD domain"/>
    <property type="match status" value="3"/>
</dbReference>
<dbReference type="GO" id="GO:0016020">
    <property type="term" value="C:membrane"/>
    <property type="evidence" value="ECO:0007669"/>
    <property type="project" value="TreeGrafter"/>
</dbReference>
<dbReference type="PROSITE" id="PS51841">
    <property type="entry name" value="LTD"/>
    <property type="match status" value="1"/>
</dbReference>
<dbReference type="KEGG" id="bbae:FRD01_19760"/>
<keyword evidence="3" id="KW-1185">Reference proteome</keyword>
<proteinExistence type="predicted"/>
<dbReference type="InterPro" id="IPR036415">
    <property type="entry name" value="Lamin_tail_dom_sf"/>
</dbReference>
<dbReference type="PANTHER" id="PTHR46182:SF2">
    <property type="entry name" value="FI19480P1"/>
    <property type="match status" value="1"/>
</dbReference>
<name>A0A5B8XUY9_9DELT</name>
<dbReference type="Pfam" id="PF00932">
    <property type="entry name" value="LTD"/>
    <property type="match status" value="1"/>
</dbReference>
<dbReference type="Gene3D" id="2.60.40.10">
    <property type="entry name" value="Immunoglobulins"/>
    <property type="match status" value="5"/>
</dbReference>
<dbReference type="InterPro" id="IPR029865">
    <property type="entry name" value="KIAA0319-like"/>
</dbReference>
<evidence type="ECO:0000259" key="1">
    <source>
        <dbReference type="PROSITE" id="PS51841"/>
    </source>
</evidence>
<dbReference type="OrthoDB" id="8774234at2"/>
<dbReference type="AlphaFoldDB" id="A0A5B8XUY9"/>
<dbReference type="InterPro" id="IPR013783">
    <property type="entry name" value="Ig-like_fold"/>
</dbReference>
<dbReference type="Proteomes" id="UP000321595">
    <property type="component" value="Chromosome"/>
</dbReference>
<protein>
    <recommendedName>
        <fullName evidence="1">LTD domain-containing protein</fullName>
    </recommendedName>
</protein>
<accession>A0A5B8XUY9</accession>
<sequence>MRYLLVFVFLVGCAEAETPVDTNREPLANAGPDQTIELGQTVFLSGEGSWDREMDPLTFRWSLIGPEGSQARLNATASMDVNFVPDLAGVYEATLTVHDGKIDSEPDFVLIKVELDPTSSNRPPVADAGNAQNVQVGQIVQLDGTRSSDPDADPLSFAWSIVTRPPGSTAELNSPSIPRPSFVADRAGTYTVELRVRDGIATSTQATVEIRAFLDNTPPIANAGADQEVATGSRVQLSGIASYDADSDPLVYVWEMVSKPAGSAAALSETDIVNPTFNADVDGTYELSLKVQDGQSESNPDTVIITASTENIRPVADAGQNRQVALGQEVVLDSSASFDANDDTLTYVWSWVSKPGASQSELFDKTTASARFVPDVEADYSVQLVVSDGSLESSPSTVTISATQSNRAPVAAAGSDQSVLAGSVVQLDGTLSTDPDQDTLVYRWSIGSKPQGSAAALSNTSAAMPTFTADLEGSYVIQLIVNDGSVDSAPDSLVVSAQAPGMPQPAAEGDVVITEFMNDPDALSDTVGEWFEIHNPTNSTWSLSNCVIEDLGIDTHTISEDLVIGPGAYKTLARSTSPGFTPDYVYANFLLANSDDEIIITCNGNEIAQVAFDESNGWSNTAGATKALKRSQIDEVLNDSASAWCEGSTVYVTAGGKSDLGTPGAQNEAFDTCP</sequence>
<dbReference type="InterPro" id="IPR022409">
    <property type="entry name" value="PKD/Chitinase_dom"/>
</dbReference>